<name>A0A1G4IJS3_TRYEQ</name>
<dbReference type="Proteomes" id="UP000195570">
    <property type="component" value="Unassembled WGS sequence"/>
</dbReference>
<dbReference type="InterPro" id="IPR005813">
    <property type="entry name" value="Ribosomal_bL20"/>
</dbReference>
<keyword evidence="2" id="KW-0689">Ribosomal protein</keyword>
<reference evidence="5" key="1">
    <citation type="submission" date="2016-09" db="EMBL/GenBank/DDBJ databases">
        <authorList>
            <person name="Hebert L."/>
            <person name="Moumen B."/>
        </authorList>
    </citation>
    <scope>NUCLEOTIDE SEQUENCE [LARGE SCALE GENOMIC DNA]</scope>
    <source>
        <strain evidence="5">OVI</strain>
    </source>
</reference>
<feature type="compositionally biased region" description="Polar residues" evidence="4">
    <location>
        <begin position="146"/>
        <end position="164"/>
    </location>
</feature>
<evidence type="ECO:0000256" key="4">
    <source>
        <dbReference type="SAM" id="MobiDB-lite"/>
    </source>
</evidence>
<dbReference type="GO" id="GO:0019843">
    <property type="term" value="F:rRNA binding"/>
    <property type="evidence" value="ECO:0007669"/>
    <property type="project" value="InterPro"/>
</dbReference>
<dbReference type="SUPFAM" id="SSF74731">
    <property type="entry name" value="Ribosomal protein L20"/>
    <property type="match status" value="1"/>
</dbReference>
<feature type="region of interest" description="Disordered" evidence="4">
    <location>
        <begin position="137"/>
        <end position="167"/>
    </location>
</feature>
<dbReference type="AlphaFoldDB" id="A0A1G4IJS3"/>
<dbReference type="GO" id="GO:1990904">
    <property type="term" value="C:ribonucleoprotein complex"/>
    <property type="evidence" value="ECO:0007669"/>
    <property type="project" value="UniProtKB-KW"/>
</dbReference>
<dbReference type="GO" id="GO:0003735">
    <property type="term" value="F:structural constituent of ribosome"/>
    <property type="evidence" value="ECO:0007669"/>
    <property type="project" value="InterPro"/>
</dbReference>
<evidence type="ECO:0000313" key="5">
    <source>
        <dbReference type="EMBL" id="SCU72764.1"/>
    </source>
</evidence>
<dbReference type="GO" id="GO:0005840">
    <property type="term" value="C:ribosome"/>
    <property type="evidence" value="ECO:0007669"/>
    <property type="project" value="UniProtKB-KW"/>
</dbReference>
<gene>
    <name evidence="5" type="ORF">TEOVI_000434200</name>
</gene>
<organism evidence="5 6">
    <name type="scientific">Trypanosoma equiperdum</name>
    <dbReference type="NCBI Taxonomy" id="5694"/>
    <lineage>
        <taxon>Eukaryota</taxon>
        <taxon>Discoba</taxon>
        <taxon>Euglenozoa</taxon>
        <taxon>Kinetoplastea</taxon>
        <taxon>Metakinetoplastina</taxon>
        <taxon>Trypanosomatida</taxon>
        <taxon>Trypanosomatidae</taxon>
        <taxon>Trypanosoma</taxon>
    </lineage>
</organism>
<evidence type="ECO:0000313" key="6">
    <source>
        <dbReference type="Proteomes" id="UP000195570"/>
    </source>
</evidence>
<dbReference type="VEuPathDB" id="TriTrypDB:TEOVI_000434200"/>
<protein>
    <submittedName>
        <fullName evidence="5">Uncharacterized protein</fullName>
    </submittedName>
</protein>
<dbReference type="GO" id="GO:0006412">
    <property type="term" value="P:translation"/>
    <property type="evidence" value="ECO:0007669"/>
    <property type="project" value="InterPro"/>
</dbReference>
<sequence length="213" mass="24353">MLRRTVCVQHYRAKLELDRIRSMLRGRARLERKVGLKRLFFLMRTQTRYRVEQQAHWERAIVRKNVDSAAREHGTGWQHLRNELGRQNVMLLPRSQQLLAQYEPLAFRAVVELCASRIPPPPPPVVASVPEESYTLWPPASHDNSECASTDGSDAPHGQQQSLSHPAARVELRCGVERVLRRGPSGLGNNVNELIDAWKEFDVSPLRKGEVNK</sequence>
<dbReference type="GeneID" id="92378282"/>
<accession>A0A1G4IJS3</accession>
<comment type="similarity">
    <text evidence="1">Belongs to the bacterial ribosomal protein bL20 family.</text>
</comment>
<keyword evidence="6" id="KW-1185">Reference proteome</keyword>
<comment type="caution">
    <text evidence="5">The sequence shown here is derived from an EMBL/GenBank/DDBJ whole genome shotgun (WGS) entry which is preliminary data.</text>
</comment>
<evidence type="ECO:0000256" key="3">
    <source>
        <dbReference type="ARBA" id="ARBA00023274"/>
    </source>
</evidence>
<proteinExistence type="inferred from homology"/>
<dbReference type="SMR" id="A0A1G4IJS3"/>
<dbReference type="PANTHER" id="PTHR10986">
    <property type="entry name" value="39S RIBOSOMAL PROTEIN L20"/>
    <property type="match status" value="1"/>
</dbReference>
<evidence type="ECO:0000256" key="1">
    <source>
        <dbReference type="ARBA" id="ARBA00007698"/>
    </source>
</evidence>
<keyword evidence="3" id="KW-0687">Ribonucleoprotein</keyword>
<dbReference type="InterPro" id="IPR035566">
    <property type="entry name" value="Ribosomal_protein_bL20_C"/>
</dbReference>
<dbReference type="EMBL" id="CZPT02001910">
    <property type="protein sequence ID" value="SCU72764.1"/>
    <property type="molecule type" value="Genomic_DNA"/>
</dbReference>
<dbReference type="RefSeq" id="XP_067083224.1">
    <property type="nucleotide sequence ID" value="XM_067227123.1"/>
</dbReference>
<evidence type="ECO:0000256" key="2">
    <source>
        <dbReference type="ARBA" id="ARBA00022980"/>
    </source>
</evidence>